<comment type="caution">
    <text evidence="3">The sequence shown here is derived from an EMBL/GenBank/DDBJ whole genome shotgun (WGS) entry which is preliminary data.</text>
</comment>
<dbReference type="SUPFAM" id="SSF52317">
    <property type="entry name" value="Class I glutamine amidotransferase-like"/>
    <property type="match status" value="1"/>
</dbReference>
<evidence type="ECO:0000259" key="2">
    <source>
        <dbReference type="Pfam" id="PF00117"/>
    </source>
</evidence>
<dbReference type="AlphaFoldDB" id="A0A2W5FS13"/>
<dbReference type="GO" id="GO:0005829">
    <property type="term" value="C:cytosol"/>
    <property type="evidence" value="ECO:0007669"/>
    <property type="project" value="TreeGrafter"/>
</dbReference>
<dbReference type="InterPro" id="IPR050472">
    <property type="entry name" value="Anth_synth/Amidotransfase"/>
</dbReference>
<dbReference type="PANTHER" id="PTHR43418">
    <property type="entry name" value="MULTIFUNCTIONAL TRYPTOPHAN BIOSYNTHESIS PROTEIN-RELATED"/>
    <property type="match status" value="1"/>
</dbReference>
<dbReference type="Proteomes" id="UP000249739">
    <property type="component" value="Unassembled WGS sequence"/>
</dbReference>
<dbReference type="CDD" id="cd01743">
    <property type="entry name" value="GATase1_Anthranilate_Synthase"/>
    <property type="match status" value="1"/>
</dbReference>
<dbReference type="InterPro" id="IPR029062">
    <property type="entry name" value="Class_I_gatase-like"/>
</dbReference>
<reference evidence="3 4" key="1">
    <citation type="submission" date="2017-08" db="EMBL/GenBank/DDBJ databases">
        <title>Infants hospitalized years apart are colonized by the same room-sourced microbial strains.</title>
        <authorList>
            <person name="Brooks B."/>
            <person name="Olm M.R."/>
            <person name="Firek B.A."/>
            <person name="Baker R."/>
            <person name="Thomas B.C."/>
            <person name="Morowitz M.J."/>
            <person name="Banfield J.F."/>
        </authorList>
    </citation>
    <scope>NUCLEOTIDE SEQUENCE [LARGE SCALE GENOMIC DNA]</scope>
    <source>
        <strain evidence="3">S2_006_000_R2_64</strain>
    </source>
</reference>
<dbReference type="PANTHER" id="PTHR43418:SF4">
    <property type="entry name" value="MULTIFUNCTIONAL TRYPTOPHAN BIOSYNTHESIS PROTEIN"/>
    <property type="match status" value="1"/>
</dbReference>
<dbReference type="InterPro" id="IPR017926">
    <property type="entry name" value="GATASE"/>
</dbReference>
<gene>
    <name evidence="3" type="ORF">DI586_01180</name>
</gene>
<protein>
    <submittedName>
        <fullName evidence="3">Aminodeoxychorismate/anthranilate synthase component II</fullName>
    </submittedName>
</protein>
<name>A0A2W5FS13_9BACT</name>
<dbReference type="NCBIfam" id="TIGR00566">
    <property type="entry name" value="trpG_papA"/>
    <property type="match status" value="1"/>
</dbReference>
<dbReference type="GO" id="GO:0004049">
    <property type="term" value="F:anthranilate synthase activity"/>
    <property type="evidence" value="ECO:0007669"/>
    <property type="project" value="TreeGrafter"/>
</dbReference>
<dbReference type="Gene3D" id="3.40.50.880">
    <property type="match status" value="1"/>
</dbReference>
<accession>A0A2W5FS13</accession>
<evidence type="ECO:0000256" key="1">
    <source>
        <dbReference type="ARBA" id="ARBA00022962"/>
    </source>
</evidence>
<dbReference type="FunFam" id="3.40.50.880:FF:000003">
    <property type="entry name" value="Anthranilate synthase component II"/>
    <property type="match status" value="1"/>
</dbReference>
<dbReference type="InterPro" id="IPR006221">
    <property type="entry name" value="TrpG/PapA_dom"/>
</dbReference>
<organism evidence="3 4">
    <name type="scientific">Micavibrio aeruginosavorus</name>
    <dbReference type="NCBI Taxonomy" id="349221"/>
    <lineage>
        <taxon>Bacteria</taxon>
        <taxon>Pseudomonadati</taxon>
        <taxon>Bdellovibrionota</taxon>
        <taxon>Bdellovibrionia</taxon>
        <taxon>Bdellovibrionales</taxon>
        <taxon>Pseudobdellovibrionaceae</taxon>
        <taxon>Micavibrio</taxon>
    </lineage>
</organism>
<keyword evidence="1" id="KW-0315">Glutamine amidotransferase</keyword>
<dbReference type="PRINTS" id="PR00096">
    <property type="entry name" value="GATASE"/>
</dbReference>
<evidence type="ECO:0000313" key="3">
    <source>
        <dbReference type="EMBL" id="PZP57234.1"/>
    </source>
</evidence>
<feature type="domain" description="Glutamine amidotransferase" evidence="2">
    <location>
        <begin position="3"/>
        <end position="184"/>
    </location>
</feature>
<dbReference type="PRINTS" id="PR00097">
    <property type="entry name" value="ANTSNTHASEII"/>
</dbReference>
<evidence type="ECO:0000313" key="4">
    <source>
        <dbReference type="Proteomes" id="UP000249739"/>
    </source>
</evidence>
<dbReference type="PRINTS" id="PR00099">
    <property type="entry name" value="CPSGATASE"/>
</dbReference>
<dbReference type="PROSITE" id="PS51273">
    <property type="entry name" value="GATASE_TYPE_1"/>
    <property type="match status" value="1"/>
</dbReference>
<proteinExistence type="predicted"/>
<sequence length="200" mass="22096">MILLIDNYDSFVHNLGRYVENLGHDIRIVRNDKISVDEVAFLKPEAIIISPGPCDPSQAGICVDLVRRLGPKTPILGVCLGHQCIAEAYGSFVVRSHKPMHGMASTVHHQNSKLFLSIPSPFSAGRYHSLMVEMDDFGPLRATAQSDDGVVMAIEHEEYPVYGVQFHPESILTEHGGTLIENFLSLAFDFNALSPRERVG</sequence>
<dbReference type="Pfam" id="PF00117">
    <property type="entry name" value="GATase"/>
    <property type="match status" value="1"/>
</dbReference>
<dbReference type="GO" id="GO:0000162">
    <property type="term" value="P:L-tryptophan biosynthetic process"/>
    <property type="evidence" value="ECO:0007669"/>
    <property type="project" value="TreeGrafter"/>
</dbReference>
<dbReference type="EMBL" id="QFOT01000005">
    <property type="protein sequence ID" value="PZP57234.1"/>
    <property type="molecule type" value="Genomic_DNA"/>
</dbReference>